<reference evidence="1 3" key="1">
    <citation type="submission" date="2017-09" db="EMBL/GenBank/DDBJ databases">
        <title>Bacterial and phytoplankton interrelationship in Kongsfjorden, an Arctic fjord.</title>
        <authorList>
            <person name="Sinha R."/>
            <person name="Krishnan K."/>
        </authorList>
    </citation>
    <scope>NUCLEOTIDE SEQUENCE [LARGE SCALE GENOMIC DNA]</scope>
    <source>
        <strain evidence="1 3">58</strain>
    </source>
</reference>
<dbReference type="Proteomes" id="UP000344571">
    <property type="component" value="Chromosome"/>
</dbReference>
<evidence type="ECO:0000313" key="1">
    <source>
        <dbReference type="EMBL" id="PCD01151.1"/>
    </source>
</evidence>
<keyword evidence="4" id="KW-1185">Reference proteome</keyword>
<evidence type="ECO:0000313" key="3">
    <source>
        <dbReference type="Proteomes" id="UP000243750"/>
    </source>
</evidence>
<dbReference type="Proteomes" id="UP000243750">
    <property type="component" value="Unassembled WGS sequence"/>
</dbReference>
<dbReference type="EMBL" id="CP033116">
    <property type="protein sequence ID" value="QFY57057.1"/>
    <property type="molecule type" value="Genomic_DNA"/>
</dbReference>
<reference evidence="2 4" key="2">
    <citation type="submission" date="2018-10" db="EMBL/GenBank/DDBJ databases">
        <title>Complete genome sequence of Pseudomonas pelagia strain Kongs-67.</title>
        <authorList>
            <person name="Sinha R.K."/>
            <person name="Krishnan K."/>
        </authorList>
    </citation>
    <scope>NUCLEOTIDE SEQUENCE [LARGE SCALE GENOMIC DNA]</scope>
    <source>
        <strain evidence="2 4">Kongs-67</strain>
    </source>
</reference>
<dbReference type="EMBL" id="NWMT01000023">
    <property type="protein sequence ID" value="PCD01151.1"/>
    <property type="molecule type" value="Genomic_DNA"/>
</dbReference>
<dbReference type="AlphaFoldDB" id="A0AA91U5L7"/>
<gene>
    <name evidence="1" type="ORF">CO192_01555</name>
    <name evidence="2" type="ORF">EAO82_12210</name>
</gene>
<sequence length="329" mass="38860">MRFFRAAPSCGYDSQDEQLELVDRLFIKRETQKPGFNRRMFDEDFSRMFHVTNQRDNLFEFVSNDDELTQKLLGNVNTRYTQRSPDKTVHDLVEEIARSLVSSGRAYYFLHDDPAHQEMHIVPFSPRGVVRFFGIYIQWIPKRMEMHWDREDEEIPREIRVLDASKVMRLDMPTSIKRMLSAQNKTLDTLDKHQFEVSNFPPPATHANPNPTNQFDFRVWRDIQERALYRATRRTGWRGRKSDSSKCSDFFSCHRLIRFRRNQLLLRNNILKQLSGELSRIGKSCKADFSVDISATDNLSSVAHLDELEMRLASETARFNEVIDYCYGR</sequence>
<protein>
    <submittedName>
        <fullName evidence="1">Uncharacterized protein</fullName>
    </submittedName>
</protein>
<evidence type="ECO:0000313" key="4">
    <source>
        <dbReference type="Proteomes" id="UP000344571"/>
    </source>
</evidence>
<name>A0AA91U5L7_9GAMM</name>
<proteinExistence type="predicted"/>
<organism evidence="1 3">
    <name type="scientific">Halopseudomonas pelagia</name>
    <dbReference type="NCBI Taxonomy" id="553151"/>
    <lineage>
        <taxon>Bacteria</taxon>
        <taxon>Pseudomonadati</taxon>
        <taxon>Pseudomonadota</taxon>
        <taxon>Gammaproteobacteria</taxon>
        <taxon>Pseudomonadales</taxon>
        <taxon>Pseudomonadaceae</taxon>
        <taxon>Halopseudomonas</taxon>
    </lineage>
</organism>
<evidence type="ECO:0000313" key="2">
    <source>
        <dbReference type="EMBL" id="QFY57057.1"/>
    </source>
</evidence>
<accession>A0AA91U5L7</accession>